<dbReference type="HAMAP" id="MF_00097">
    <property type="entry name" value="TMP_synthase"/>
    <property type="match status" value="1"/>
</dbReference>
<feature type="binding site" evidence="9">
    <location>
        <begin position="129"/>
        <end position="131"/>
    </location>
    <ligand>
        <name>2-[(2R,5Z)-2-carboxy-4-methylthiazol-5(2H)-ylidene]ethyl phosphate</name>
        <dbReference type="ChEBI" id="CHEBI:62899"/>
    </ligand>
</feature>
<comment type="function">
    <text evidence="9">Condenses 4-methyl-5-(beta-hydroxyethyl)thiazole monophosphate (THZ-P) and 2-methyl-4-amino-5-hydroxymethyl pyrimidine pyrophosphate (HMP-PP) to form thiamine monophosphate (TMP).</text>
</comment>
<dbReference type="EMBL" id="FQYY01000005">
    <property type="protein sequence ID" value="SHI82939.1"/>
    <property type="molecule type" value="Genomic_DNA"/>
</dbReference>
<feature type="domain" description="Thiamine phosphate synthase/TenI" evidence="12">
    <location>
        <begin position="4"/>
        <end position="184"/>
    </location>
</feature>
<dbReference type="GO" id="GO:0009229">
    <property type="term" value="P:thiamine diphosphate biosynthetic process"/>
    <property type="evidence" value="ECO:0007669"/>
    <property type="project" value="UniProtKB-UniRule"/>
</dbReference>
<evidence type="ECO:0000256" key="11">
    <source>
        <dbReference type="RuleBase" id="RU004253"/>
    </source>
</evidence>
<dbReference type="SUPFAM" id="SSF51391">
    <property type="entry name" value="Thiamin phosphate synthase"/>
    <property type="match status" value="1"/>
</dbReference>
<dbReference type="Gene3D" id="3.20.20.70">
    <property type="entry name" value="Aldolase class I"/>
    <property type="match status" value="1"/>
</dbReference>
<keyword evidence="14" id="KW-1185">Reference proteome</keyword>
<feature type="binding site" evidence="9">
    <location>
        <position position="65"/>
    </location>
    <ligand>
        <name>Mg(2+)</name>
        <dbReference type="ChEBI" id="CHEBI:18420"/>
    </ligand>
</feature>
<feature type="binding site" evidence="9">
    <location>
        <position position="84"/>
    </location>
    <ligand>
        <name>Mg(2+)</name>
        <dbReference type="ChEBI" id="CHEBI:18420"/>
    </ligand>
</feature>
<sequence>MPKLYYISQGETKEEHLKYIKKMVLAGVDWVQLRLKNYSEAEVVQIALQAQEFCTKHHTKFIINDYLEVAKKINADGVHLGKEDISPKKARTILGENKIIGGTANTLEDCKNLIDSGVNYIGLGPFKFTKTKKKLSPVLEVEGYQSIIESLKKENIDTPIIAIGGITLEDLPNLKNAGVSGVAISGFLHRQENLAQCIITLKEHF</sequence>
<dbReference type="NCBIfam" id="NF000736">
    <property type="entry name" value="PRK00043.2-3"/>
    <property type="match status" value="1"/>
</dbReference>
<dbReference type="CDD" id="cd00564">
    <property type="entry name" value="TMP_TenI"/>
    <property type="match status" value="1"/>
</dbReference>
<comment type="catalytic activity">
    <reaction evidence="6 9 10">
        <text>4-methyl-5-(2-phosphooxyethyl)-thiazole + 4-amino-2-methyl-5-(diphosphooxymethyl)pyrimidine + H(+) = thiamine phosphate + diphosphate</text>
        <dbReference type="Rhea" id="RHEA:22328"/>
        <dbReference type="ChEBI" id="CHEBI:15378"/>
        <dbReference type="ChEBI" id="CHEBI:33019"/>
        <dbReference type="ChEBI" id="CHEBI:37575"/>
        <dbReference type="ChEBI" id="CHEBI:57841"/>
        <dbReference type="ChEBI" id="CHEBI:58296"/>
        <dbReference type="EC" id="2.5.1.3"/>
    </reaction>
</comment>
<evidence type="ECO:0000256" key="5">
    <source>
        <dbReference type="ARBA" id="ARBA00022977"/>
    </source>
</evidence>
<evidence type="ECO:0000256" key="2">
    <source>
        <dbReference type="ARBA" id="ARBA00022679"/>
    </source>
</evidence>
<dbReference type="GO" id="GO:0004789">
    <property type="term" value="F:thiamine-phosphate diphosphorylase activity"/>
    <property type="evidence" value="ECO:0007669"/>
    <property type="project" value="UniProtKB-UniRule"/>
</dbReference>
<keyword evidence="4 9" id="KW-0460">Magnesium</keyword>
<evidence type="ECO:0000259" key="12">
    <source>
        <dbReference type="Pfam" id="PF02581"/>
    </source>
</evidence>
<comment type="cofactor">
    <cofactor evidence="9">
        <name>Mg(2+)</name>
        <dbReference type="ChEBI" id="CHEBI:18420"/>
    </cofactor>
    <text evidence="9">Binds 1 Mg(2+) ion per subunit.</text>
</comment>
<dbReference type="GO" id="GO:0005737">
    <property type="term" value="C:cytoplasm"/>
    <property type="evidence" value="ECO:0007669"/>
    <property type="project" value="TreeGrafter"/>
</dbReference>
<protein>
    <recommendedName>
        <fullName evidence="9">Thiamine-phosphate synthase</fullName>
        <shortName evidence="9">TP synthase</shortName>
        <shortName evidence="9">TPS</shortName>
        <ecNumber evidence="9">2.5.1.3</ecNumber>
    </recommendedName>
    <alternativeName>
        <fullName evidence="9">Thiamine-phosphate pyrophosphorylase</fullName>
        <shortName evidence="9">TMP pyrophosphorylase</shortName>
        <shortName evidence="9">TMP-PPase</shortName>
    </alternativeName>
</protein>
<feature type="binding site" evidence="9">
    <location>
        <position position="103"/>
    </location>
    <ligand>
        <name>4-amino-2-methyl-5-(diphosphooxymethyl)pyrimidine</name>
        <dbReference type="ChEBI" id="CHEBI:57841"/>
    </ligand>
</feature>
<dbReference type="UniPathway" id="UPA00060">
    <property type="reaction ID" value="UER00141"/>
</dbReference>
<evidence type="ECO:0000256" key="8">
    <source>
        <dbReference type="ARBA" id="ARBA00047883"/>
    </source>
</evidence>
<name>A0A1M6EC32_9FLAO</name>
<comment type="catalytic activity">
    <reaction evidence="7 9 10">
        <text>2-(2-carboxy-4-methylthiazol-5-yl)ethyl phosphate + 4-amino-2-methyl-5-(diphosphooxymethyl)pyrimidine + 2 H(+) = thiamine phosphate + CO2 + diphosphate</text>
        <dbReference type="Rhea" id="RHEA:47848"/>
        <dbReference type="ChEBI" id="CHEBI:15378"/>
        <dbReference type="ChEBI" id="CHEBI:16526"/>
        <dbReference type="ChEBI" id="CHEBI:33019"/>
        <dbReference type="ChEBI" id="CHEBI:37575"/>
        <dbReference type="ChEBI" id="CHEBI:57841"/>
        <dbReference type="ChEBI" id="CHEBI:62890"/>
        <dbReference type="EC" id="2.5.1.3"/>
    </reaction>
</comment>
<comment type="catalytic activity">
    <reaction evidence="8 9 10">
        <text>2-[(2R,5Z)-2-carboxy-4-methylthiazol-5(2H)-ylidene]ethyl phosphate + 4-amino-2-methyl-5-(diphosphooxymethyl)pyrimidine + 2 H(+) = thiamine phosphate + CO2 + diphosphate</text>
        <dbReference type="Rhea" id="RHEA:47844"/>
        <dbReference type="ChEBI" id="CHEBI:15378"/>
        <dbReference type="ChEBI" id="CHEBI:16526"/>
        <dbReference type="ChEBI" id="CHEBI:33019"/>
        <dbReference type="ChEBI" id="CHEBI:37575"/>
        <dbReference type="ChEBI" id="CHEBI:57841"/>
        <dbReference type="ChEBI" id="CHEBI:62899"/>
        <dbReference type="EC" id="2.5.1.3"/>
    </reaction>
</comment>
<dbReference type="PANTHER" id="PTHR20857:SF15">
    <property type="entry name" value="THIAMINE-PHOSPHATE SYNTHASE"/>
    <property type="match status" value="1"/>
</dbReference>
<dbReference type="GO" id="GO:0009228">
    <property type="term" value="P:thiamine biosynthetic process"/>
    <property type="evidence" value="ECO:0007669"/>
    <property type="project" value="UniProtKB-KW"/>
</dbReference>
<evidence type="ECO:0000256" key="6">
    <source>
        <dbReference type="ARBA" id="ARBA00047334"/>
    </source>
</evidence>
<reference evidence="13 14" key="1">
    <citation type="submission" date="2016-11" db="EMBL/GenBank/DDBJ databases">
        <authorList>
            <person name="Jaros S."/>
            <person name="Januszkiewicz K."/>
            <person name="Wedrychowicz H."/>
        </authorList>
    </citation>
    <scope>NUCLEOTIDE SEQUENCE [LARGE SCALE GENOMIC DNA]</scope>
    <source>
        <strain evidence="13 14">DSM 21425</strain>
    </source>
</reference>
<evidence type="ECO:0000256" key="1">
    <source>
        <dbReference type="ARBA" id="ARBA00005165"/>
    </source>
</evidence>
<dbReference type="NCBIfam" id="TIGR00693">
    <property type="entry name" value="thiE"/>
    <property type="match status" value="1"/>
</dbReference>
<dbReference type="InterPro" id="IPR036206">
    <property type="entry name" value="ThiamineP_synth_sf"/>
</dbReference>
<evidence type="ECO:0000256" key="9">
    <source>
        <dbReference type="HAMAP-Rule" id="MF_00097"/>
    </source>
</evidence>
<dbReference type="STRING" id="579105.SAMN04488096_1059"/>
<keyword evidence="3 9" id="KW-0479">Metal-binding</keyword>
<keyword evidence="5 9" id="KW-0784">Thiamine biosynthesis</keyword>
<comment type="pathway">
    <text evidence="1 9 11">Cofactor biosynthesis; thiamine diphosphate biosynthesis; thiamine phosphate from 4-amino-2-methyl-5-diphosphomethylpyrimidine and 4-methyl-5-(2-phosphoethyl)-thiazole: step 1/1.</text>
</comment>
<feature type="binding site" evidence="9">
    <location>
        <position position="165"/>
    </location>
    <ligand>
        <name>2-[(2R,5Z)-2-carboxy-4-methylthiazol-5(2H)-ylidene]ethyl phosphate</name>
        <dbReference type="ChEBI" id="CHEBI:62899"/>
    </ligand>
</feature>
<dbReference type="Proteomes" id="UP000184225">
    <property type="component" value="Unassembled WGS sequence"/>
</dbReference>
<dbReference type="InterPro" id="IPR034291">
    <property type="entry name" value="TMP_synthase"/>
</dbReference>
<evidence type="ECO:0000256" key="3">
    <source>
        <dbReference type="ARBA" id="ARBA00022723"/>
    </source>
</evidence>
<feature type="binding site" evidence="9">
    <location>
        <position position="132"/>
    </location>
    <ligand>
        <name>4-amino-2-methyl-5-(diphosphooxymethyl)pyrimidine</name>
        <dbReference type="ChEBI" id="CHEBI:57841"/>
    </ligand>
</feature>
<feature type="binding site" evidence="9">
    <location>
        <position position="64"/>
    </location>
    <ligand>
        <name>4-amino-2-methyl-5-(diphosphooxymethyl)pyrimidine</name>
        <dbReference type="ChEBI" id="CHEBI:57841"/>
    </ligand>
</feature>
<dbReference type="RefSeq" id="WP_234971614.1">
    <property type="nucleotide sequence ID" value="NZ_FQYY01000005.1"/>
</dbReference>
<comment type="caution">
    <text evidence="9">Lacks conserved residue(s) required for the propagation of feature annotation.</text>
</comment>
<evidence type="ECO:0000313" key="13">
    <source>
        <dbReference type="EMBL" id="SHI82939.1"/>
    </source>
</evidence>
<accession>A0A1M6EC32</accession>
<dbReference type="EC" id="2.5.1.3" evidence="9"/>
<dbReference type="GO" id="GO:0000287">
    <property type="term" value="F:magnesium ion binding"/>
    <property type="evidence" value="ECO:0007669"/>
    <property type="project" value="UniProtKB-UniRule"/>
</dbReference>
<organism evidence="13 14">
    <name type="scientific">Mesonia phycicola</name>
    <dbReference type="NCBI Taxonomy" id="579105"/>
    <lineage>
        <taxon>Bacteria</taxon>
        <taxon>Pseudomonadati</taxon>
        <taxon>Bacteroidota</taxon>
        <taxon>Flavobacteriia</taxon>
        <taxon>Flavobacteriales</taxon>
        <taxon>Flavobacteriaceae</taxon>
        <taxon>Mesonia</taxon>
    </lineage>
</organism>
<feature type="binding site" evidence="9">
    <location>
        <begin position="32"/>
        <end position="36"/>
    </location>
    <ligand>
        <name>4-amino-2-methyl-5-(diphosphooxymethyl)pyrimidine</name>
        <dbReference type="ChEBI" id="CHEBI:57841"/>
    </ligand>
</feature>
<evidence type="ECO:0000256" key="4">
    <source>
        <dbReference type="ARBA" id="ARBA00022842"/>
    </source>
</evidence>
<gene>
    <name evidence="9" type="primary">thiE</name>
    <name evidence="13" type="ORF">SAMN04488096_1059</name>
</gene>
<dbReference type="InterPro" id="IPR013785">
    <property type="entry name" value="Aldolase_TIM"/>
</dbReference>
<dbReference type="AlphaFoldDB" id="A0A1M6EC32"/>
<proteinExistence type="inferred from homology"/>
<keyword evidence="2 9" id="KW-0808">Transferase</keyword>
<evidence type="ECO:0000256" key="10">
    <source>
        <dbReference type="RuleBase" id="RU003826"/>
    </source>
</evidence>
<evidence type="ECO:0000256" key="7">
    <source>
        <dbReference type="ARBA" id="ARBA00047851"/>
    </source>
</evidence>
<dbReference type="InterPro" id="IPR022998">
    <property type="entry name" value="ThiamineP_synth_TenI"/>
</dbReference>
<dbReference type="PANTHER" id="PTHR20857">
    <property type="entry name" value="THIAMINE-PHOSPHATE PYROPHOSPHORYLASE"/>
    <property type="match status" value="1"/>
</dbReference>
<dbReference type="Pfam" id="PF02581">
    <property type="entry name" value="TMP-TENI"/>
    <property type="match status" value="1"/>
</dbReference>
<comment type="similarity">
    <text evidence="9 10">Belongs to the thiamine-phosphate synthase family.</text>
</comment>
<evidence type="ECO:0000313" key="14">
    <source>
        <dbReference type="Proteomes" id="UP000184225"/>
    </source>
</evidence>